<feature type="transmembrane region" description="Helical" evidence="8">
    <location>
        <begin position="419"/>
        <end position="439"/>
    </location>
</feature>
<feature type="transmembrane region" description="Helical" evidence="8">
    <location>
        <begin position="514"/>
        <end position="533"/>
    </location>
</feature>
<feature type="transmembrane region" description="Helical" evidence="8">
    <location>
        <begin position="287"/>
        <end position="305"/>
    </location>
</feature>
<evidence type="ECO:0000313" key="10">
    <source>
        <dbReference type="EMBL" id="KRT56212.1"/>
    </source>
</evidence>
<accession>A0A0T5Z6C1</accession>
<evidence type="ECO:0000256" key="3">
    <source>
        <dbReference type="ARBA" id="ARBA00022692"/>
    </source>
</evidence>
<proteinExistence type="predicted"/>
<feature type="transmembrane region" description="Helical" evidence="8">
    <location>
        <begin position="459"/>
        <end position="478"/>
    </location>
</feature>
<evidence type="ECO:0000313" key="12">
    <source>
        <dbReference type="Proteomes" id="UP000051276"/>
    </source>
</evidence>
<feature type="transmembrane region" description="Helical" evidence="8">
    <location>
        <begin position="6"/>
        <end position="24"/>
    </location>
</feature>
<feature type="transmembrane region" description="Helical" evidence="8">
    <location>
        <begin position="208"/>
        <end position="231"/>
    </location>
</feature>
<dbReference type="AlphaFoldDB" id="A0A0T5Z6C1"/>
<evidence type="ECO:0000256" key="7">
    <source>
        <dbReference type="RuleBase" id="RU000320"/>
    </source>
</evidence>
<feature type="transmembrane region" description="Helical" evidence="8">
    <location>
        <begin position="243"/>
        <end position="267"/>
    </location>
</feature>
<feature type="transmembrane region" description="Helical" evidence="8">
    <location>
        <begin position="166"/>
        <end position="188"/>
    </location>
</feature>
<dbReference type="Proteomes" id="UP000051276">
    <property type="component" value="Unassembled WGS sequence"/>
</dbReference>
<feature type="transmembrane region" description="Helical" evidence="8">
    <location>
        <begin position="138"/>
        <end position="159"/>
    </location>
</feature>
<dbReference type="RefSeq" id="WP_057957179.1">
    <property type="nucleotide sequence ID" value="NZ_KQ557009.1"/>
</dbReference>
<dbReference type="GO" id="GO:0005886">
    <property type="term" value="C:plasma membrane"/>
    <property type="evidence" value="ECO:0007669"/>
    <property type="project" value="UniProtKB-SubCell"/>
</dbReference>
<keyword evidence="13" id="KW-1185">Reference proteome</keyword>
<feature type="transmembrane region" description="Helical" evidence="8">
    <location>
        <begin position="77"/>
        <end position="97"/>
    </location>
</feature>
<keyword evidence="2" id="KW-1003">Cell membrane</keyword>
<protein>
    <submittedName>
        <fullName evidence="10">Formate hydrogenlyase subunit 3/Multisubunit Na+/H+ antiporter, MnhD subunit</fullName>
    </submittedName>
    <submittedName>
        <fullName evidence="11">NADH-quinone oxidoreductase subunit M</fullName>
    </submittedName>
</protein>
<dbReference type="Pfam" id="PF00361">
    <property type="entry name" value="Proton_antipo_M"/>
    <property type="match status" value="1"/>
</dbReference>
<comment type="caution">
    <text evidence="11">The sequence shown here is derived from an EMBL/GenBank/DDBJ whole genome shotgun (WGS) entry which is preliminary data.</text>
</comment>
<dbReference type="EMBL" id="LDXT01000062">
    <property type="protein sequence ID" value="KRT56212.1"/>
    <property type="molecule type" value="Genomic_DNA"/>
</dbReference>
<evidence type="ECO:0000256" key="2">
    <source>
        <dbReference type="ARBA" id="ARBA00022475"/>
    </source>
</evidence>
<dbReference type="InterPro" id="IPR052175">
    <property type="entry name" value="ComplexI-like_HydComp"/>
</dbReference>
<dbReference type="GO" id="GO:0042773">
    <property type="term" value="P:ATP synthesis coupled electron transport"/>
    <property type="evidence" value="ECO:0007669"/>
    <property type="project" value="InterPro"/>
</dbReference>
<dbReference type="GO" id="GO:0008137">
    <property type="term" value="F:NADH dehydrogenase (ubiquinone) activity"/>
    <property type="evidence" value="ECO:0007669"/>
    <property type="project" value="InterPro"/>
</dbReference>
<feature type="transmembrane region" description="Helical" evidence="8">
    <location>
        <begin position="31"/>
        <end position="57"/>
    </location>
</feature>
<feature type="transmembrane region" description="Helical" evidence="8">
    <location>
        <begin position="109"/>
        <end position="132"/>
    </location>
</feature>
<evidence type="ECO:0000256" key="6">
    <source>
        <dbReference type="ARBA" id="ARBA00023136"/>
    </source>
</evidence>
<feature type="transmembrane region" description="Helical" evidence="8">
    <location>
        <begin position="343"/>
        <end position="361"/>
    </location>
</feature>
<keyword evidence="4 8" id="KW-1133">Transmembrane helix</keyword>
<dbReference type="Proteomes" id="UP000051634">
    <property type="component" value="Unassembled WGS sequence"/>
</dbReference>
<comment type="subcellular location">
    <subcellularLocation>
        <location evidence="1">Cell membrane</location>
        <topology evidence="1">Multi-pass membrane protein</topology>
    </subcellularLocation>
    <subcellularLocation>
        <location evidence="7">Membrane</location>
        <topology evidence="7">Multi-pass membrane protein</topology>
    </subcellularLocation>
</comment>
<evidence type="ECO:0000313" key="13">
    <source>
        <dbReference type="Proteomes" id="UP000051634"/>
    </source>
</evidence>
<reference evidence="12 13" key="1">
    <citation type="submission" date="2015-11" db="EMBL/GenBank/DDBJ databases">
        <title>The genome of Candidatus Endoriftia persephone in Ridgeia piscesae and population structure of the North Eastern Pacific vestimentiferan symbionts.</title>
        <authorList>
            <person name="Perez M."/>
            <person name="Juniper K.S."/>
        </authorList>
    </citation>
    <scope>NUCLEOTIDE SEQUENCE [LARGE SCALE GENOMIC DNA]</scope>
    <source>
        <strain evidence="11">Ind10</strain>
        <strain evidence="10">Ind11</strain>
    </source>
</reference>
<dbReference type="PANTHER" id="PTHR42682">
    <property type="entry name" value="HYDROGENASE-4 COMPONENT F"/>
    <property type="match status" value="1"/>
</dbReference>
<feature type="transmembrane region" description="Helical" evidence="8">
    <location>
        <begin position="312"/>
        <end position="331"/>
    </location>
</feature>
<evidence type="ECO:0000256" key="5">
    <source>
        <dbReference type="ARBA" id="ARBA00023002"/>
    </source>
</evidence>
<evidence type="ECO:0000259" key="9">
    <source>
        <dbReference type="Pfam" id="PF00361"/>
    </source>
</evidence>
<organism evidence="11 12">
    <name type="scientific">endosymbiont of Ridgeia piscesae</name>
    <dbReference type="NCBI Taxonomy" id="54398"/>
    <lineage>
        <taxon>Bacteria</taxon>
        <taxon>Pseudomonadati</taxon>
        <taxon>Pseudomonadota</taxon>
        <taxon>Gammaproteobacteria</taxon>
        <taxon>sulfur-oxidizing symbionts</taxon>
    </lineage>
</organism>
<feature type="domain" description="NADH:quinone oxidoreductase/Mrp antiporter transmembrane" evidence="9">
    <location>
        <begin position="131"/>
        <end position="428"/>
    </location>
</feature>
<sequence>MTLTPLDELLLFSAGTLLLVLLFGRIRASGWFVTILFGGQLVGLLKMAGLAYGGAAVALGWQLEVMEHTLSWRFDALSWYFAIITLGAAFLSSWFAAGEWGERFRSQAGNLWLFHVAMALNVLTMLVLLASGDLLSLFIGWELVSWAGFLLMAMAGGVATKAAMKYLTYAMVGAMAIFGALALLFNLAGSLQFEAVMAAVPTLGTAQLWLLLLLFCAGFGIKMGLLPFHLWQAAAYAETPGPGAAFLGAISSRMGLFAILLVLVKLIGMSRVEALVIPLSMIDARDLLAWIAVFTIILPTFTAMKQNDARRLLAWHGIGQGGYMLLGLVVADAMGSAGGLLHVFNYATCQAALFLAVTAVVHRTGSADLNQLGGLVTRMPLSFLTLLIGIIGLAGLPPMNGFVSKWLVYRSLLNEGMPLLFVATVIGTLGTILSVYKLIHNMFLGQLRVEHEQVREAPWSMLAPMLILCVIIFASGLLPGIPLTWVAAVQQAVGLPVPSYTLGGVESVSGSLDMIWVSGVLFAGFGIGALIFYSAGPSKRVHQLDNYAGGHFLSADVRYQYSDNFYAGLMHLIGPWYRQGFIWLERALVSFVEFLSLGMQGIYRRAPAELYLLMTTVVLLAWVVI</sequence>
<dbReference type="GO" id="GO:0016829">
    <property type="term" value="F:lyase activity"/>
    <property type="evidence" value="ECO:0007669"/>
    <property type="project" value="UniProtKB-KW"/>
</dbReference>
<dbReference type="OrthoDB" id="9768329at2"/>
<evidence type="ECO:0000256" key="8">
    <source>
        <dbReference type="SAM" id="Phobius"/>
    </source>
</evidence>
<dbReference type="InterPro" id="IPR003918">
    <property type="entry name" value="NADH_UbQ_OxRdtase"/>
</dbReference>
<dbReference type="EMBL" id="LMXI01000362">
    <property type="protein sequence ID" value="KRT58335.1"/>
    <property type="molecule type" value="Genomic_DNA"/>
</dbReference>
<keyword evidence="5" id="KW-0560">Oxidoreductase</keyword>
<evidence type="ECO:0000313" key="11">
    <source>
        <dbReference type="EMBL" id="KRT58335.1"/>
    </source>
</evidence>
<keyword evidence="10" id="KW-0456">Lyase</keyword>
<feature type="transmembrane region" description="Helical" evidence="8">
    <location>
        <begin position="608"/>
        <end position="624"/>
    </location>
</feature>
<dbReference type="STRING" id="54398.Ga0074115_1352"/>
<dbReference type="InterPro" id="IPR001750">
    <property type="entry name" value="ND/Mrp_TM"/>
</dbReference>
<keyword evidence="6 8" id="KW-0472">Membrane</keyword>
<feature type="transmembrane region" description="Helical" evidence="8">
    <location>
        <begin position="381"/>
        <end position="399"/>
    </location>
</feature>
<dbReference type="GO" id="GO:0016491">
    <property type="term" value="F:oxidoreductase activity"/>
    <property type="evidence" value="ECO:0007669"/>
    <property type="project" value="UniProtKB-KW"/>
</dbReference>
<keyword evidence="3 7" id="KW-0812">Transmembrane</keyword>
<evidence type="ECO:0000256" key="1">
    <source>
        <dbReference type="ARBA" id="ARBA00004651"/>
    </source>
</evidence>
<gene>
    <name evidence="10" type="ORF">Ga0074115_1352</name>
    <name evidence="11" type="ORF">Ga0076813_13322</name>
</gene>
<dbReference type="PRINTS" id="PR01437">
    <property type="entry name" value="NUOXDRDTASE4"/>
</dbReference>
<dbReference type="PANTHER" id="PTHR42682:SF4">
    <property type="entry name" value="NADH-UBIQUINONE_PLASTOQUINONE"/>
    <property type="match status" value="1"/>
</dbReference>
<evidence type="ECO:0000256" key="4">
    <source>
        <dbReference type="ARBA" id="ARBA00022989"/>
    </source>
</evidence>
<name>A0A0T5Z6C1_9GAMM</name>